<feature type="transmembrane region" description="Helical" evidence="1">
    <location>
        <begin position="31"/>
        <end position="56"/>
    </location>
</feature>
<feature type="transmembrane region" description="Helical" evidence="1">
    <location>
        <begin position="68"/>
        <end position="88"/>
    </location>
</feature>
<sequence length="98" mass="11605">MLLSCLFLKNCANDLSKLKENYRNDYDYDYLSIYLLFIFAIIFFFLELIIFIYAIIITKKCSKNNHELLINSILSITFTTPFVFFNMLSNPCAKNIFN</sequence>
<organism evidence="2">
    <name type="scientific">viral metagenome</name>
    <dbReference type="NCBI Taxonomy" id="1070528"/>
    <lineage>
        <taxon>unclassified sequences</taxon>
        <taxon>metagenomes</taxon>
        <taxon>organismal metagenomes</taxon>
    </lineage>
</organism>
<evidence type="ECO:0000256" key="1">
    <source>
        <dbReference type="SAM" id="Phobius"/>
    </source>
</evidence>
<keyword evidence="1" id="KW-0472">Membrane</keyword>
<dbReference type="AlphaFoldDB" id="A0A6C0E5B0"/>
<name>A0A6C0E5B0_9ZZZZ</name>
<keyword evidence="1" id="KW-1133">Transmembrane helix</keyword>
<proteinExistence type="predicted"/>
<protein>
    <recommendedName>
        <fullName evidence="3">G-protein coupled receptors family 1 profile domain-containing protein</fullName>
    </recommendedName>
</protein>
<evidence type="ECO:0000313" key="2">
    <source>
        <dbReference type="EMBL" id="QHT22605.1"/>
    </source>
</evidence>
<accession>A0A6C0E5B0</accession>
<keyword evidence="1" id="KW-0812">Transmembrane</keyword>
<evidence type="ECO:0008006" key="3">
    <source>
        <dbReference type="Google" id="ProtNLM"/>
    </source>
</evidence>
<reference evidence="2" key="1">
    <citation type="journal article" date="2020" name="Nature">
        <title>Giant virus diversity and host interactions through global metagenomics.</title>
        <authorList>
            <person name="Schulz F."/>
            <person name="Roux S."/>
            <person name="Paez-Espino D."/>
            <person name="Jungbluth S."/>
            <person name="Walsh D.A."/>
            <person name="Denef V.J."/>
            <person name="McMahon K.D."/>
            <person name="Konstantinidis K.T."/>
            <person name="Eloe-Fadrosh E.A."/>
            <person name="Kyrpides N.C."/>
            <person name="Woyke T."/>
        </authorList>
    </citation>
    <scope>NUCLEOTIDE SEQUENCE</scope>
    <source>
        <strain evidence="2">GVMAG-M-3300023179-111</strain>
    </source>
</reference>
<dbReference type="EMBL" id="MN739714">
    <property type="protein sequence ID" value="QHT22605.1"/>
    <property type="molecule type" value="Genomic_DNA"/>
</dbReference>